<dbReference type="Pfam" id="PF12840">
    <property type="entry name" value="HTH_20"/>
    <property type="match status" value="1"/>
</dbReference>
<dbReference type="InterPro" id="IPR011991">
    <property type="entry name" value="ArsR-like_HTH"/>
</dbReference>
<accession>A0ABV5NUV2</accession>
<organism evidence="1 2">
    <name type="scientific">Nonomuraea salmonea</name>
    <dbReference type="NCBI Taxonomy" id="46181"/>
    <lineage>
        <taxon>Bacteria</taxon>
        <taxon>Bacillati</taxon>
        <taxon>Actinomycetota</taxon>
        <taxon>Actinomycetes</taxon>
        <taxon>Streptosporangiales</taxon>
        <taxon>Streptosporangiaceae</taxon>
        <taxon>Nonomuraea</taxon>
    </lineage>
</organism>
<dbReference type="Proteomes" id="UP001589568">
    <property type="component" value="Unassembled WGS sequence"/>
</dbReference>
<comment type="caution">
    <text evidence="1">The sequence shown here is derived from an EMBL/GenBank/DDBJ whole genome shotgun (WGS) entry which is preliminary data.</text>
</comment>
<dbReference type="CDD" id="cd00090">
    <property type="entry name" value="HTH_ARSR"/>
    <property type="match status" value="1"/>
</dbReference>
<dbReference type="SUPFAM" id="SSF46785">
    <property type="entry name" value="Winged helix' DNA-binding domain"/>
    <property type="match status" value="1"/>
</dbReference>
<name>A0ABV5NUV2_9ACTN</name>
<keyword evidence="2" id="KW-1185">Reference proteome</keyword>
<proteinExistence type="predicted"/>
<sequence length="218" mass="23349">MGEADGISAIAALDEPTRRRLYEYVVRQPEPVSRDEAADAVQAPRNTVSFHLEKLVEGGLLEAVYQRRTGRSGPGAGRPAKLYRRAPGQIAVSLPDRRYETAAHLLADALQESEATGEAPRTVLDRRARDLGRALGRDATAGVMPTLEALGFEPRACDGAIALANCPFRSLAERHTALVCGMNLSLVAGLLEGLPEPGFAARLEPSQEHCCVCLRPAG</sequence>
<dbReference type="InterPro" id="IPR036390">
    <property type="entry name" value="WH_DNA-bd_sf"/>
</dbReference>
<dbReference type="RefSeq" id="WP_345408796.1">
    <property type="nucleotide sequence ID" value="NZ_BAAAXS010000001.1"/>
</dbReference>
<gene>
    <name evidence="1" type="ORF">ACFFR3_31555</name>
</gene>
<evidence type="ECO:0000313" key="1">
    <source>
        <dbReference type="EMBL" id="MFB9474057.1"/>
    </source>
</evidence>
<dbReference type="InterPro" id="IPR036388">
    <property type="entry name" value="WH-like_DNA-bd_sf"/>
</dbReference>
<protein>
    <submittedName>
        <fullName evidence="1">Helix-turn-helix transcriptional regulator</fullName>
    </submittedName>
</protein>
<dbReference type="EMBL" id="JBHMCF010000037">
    <property type="protein sequence ID" value="MFB9474057.1"/>
    <property type="molecule type" value="Genomic_DNA"/>
</dbReference>
<reference evidence="1 2" key="1">
    <citation type="submission" date="2024-09" db="EMBL/GenBank/DDBJ databases">
        <authorList>
            <person name="Sun Q."/>
            <person name="Mori K."/>
        </authorList>
    </citation>
    <scope>NUCLEOTIDE SEQUENCE [LARGE SCALE GENOMIC DNA]</scope>
    <source>
        <strain evidence="1 2">JCM 3324</strain>
    </source>
</reference>
<evidence type="ECO:0000313" key="2">
    <source>
        <dbReference type="Proteomes" id="UP001589568"/>
    </source>
</evidence>
<dbReference type="Gene3D" id="1.10.10.10">
    <property type="entry name" value="Winged helix-like DNA-binding domain superfamily/Winged helix DNA-binding domain"/>
    <property type="match status" value="1"/>
</dbReference>